<dbReference type="EMBL" id="JAKZHW010000001">
    <property type="protein sequence ID" value="MCH8614509.1"/>
    <property type="molecule type" value="Genomic_DNA"/>
</dbReference>
<organism evidence="1 2">
    <name type="scientific">Sphingomonas telluris</name>
    <dbReference type="NCBI Taxonomy" id="2907998"/>
    <lineage>
        <taxon>Bacteria</taxon>
        <taxon>Pseudomonadati</taxon>
        <taxon>Pseudomonadota</taxon>
        <taxon>Alphaproteobacteria</taxon>
        <taxon>Sphingomonadales</taxon>
        <taxon>Sphingomonadaceae</taxon>
        <taxon>Sphingomonas</taxon>
    </lineage>
</organism>
<keyword evidence="2" id="KW-1185">Reference proteome</keyword>
<sequence>MFSDEAKYSLERALTERIMAKSATHPNAIAVHEELAQLYDEQLNELTRPPLHIAA</sequence>
<accession>A0ABS9VJ60</accession>
<proteinExistence type="predicted"/>
<comment type="caution">
    <text evidence="1">The sequence shown here is derived from an EMBL/GenBank/DDBJ whole genome shotgun (WGS) entry which is preliminary data.</text>
</comment>
<evidence type="ECO:0000313" key="1">
    <source>
        <dbReference type="EMBL" id="MCH8614509.1"/>
    </source>
</evidence>
<name>A0ABS9VJ60_9SPHN</name>
<evidence type="ECO:0000313" key="2">
    <source>
        <dbReference type="Proteomes" id="UP001203058"/>
    </source>
</evidence>
<protein>
    <submittedName>
        <fullName evidence="1">Uncharacterized protein</fullName>
    </submittedName>
</protein>
<dbReference type="Proteomes" id="UP001203058">
    <property type="component" value="Unassembled WGS sequence"/>
</dbReference>
<gene>
    <name evidence="1" type="ORF">LZ016_00090</name>
</gene>
<dbReference type="RefSeq" id="WP_241444553.1">
    <property type="nucleotide sequence ID" value="NZ_JAKZHW010000001.1"/>
</dbReference>
<reference evidence="1 2" key="1">
    <citation type="submission" date="2022-03" db="EMBL/GenBank/DDBJ databases">
        <authorList>
            <person name="Jo J.-H."/>
            <person name="Im W.-T."/>
        </authorList>
    </citation>
    <scope>NUCLEOTIDE SEQUENCE [LARGE SCALE GENOMIC DNA]</scope>
    <source>
        <strain evidence="1 2">SM33</strain>
    </source>
</reference>